<keyword evidence="1" id="KW-0812">Transmembrane</keyword>
<comment type="caution">
    <text evidence="3">The sequence shown here is derived from an EMBL/GenBank/DDBJ whole genome shotgun (WGS) entry which is preliminary data.</text>
</comment>
<feature type="transmembrane region" description="Helical" evidence="1">
    <location>
        <begin position="272"/>
        <end position="292"/>
    </location>
</feature>
<feature type="domain" description="DUF2157" evidence="2">
    <location>
        <begin position="8"/>
        <end position="152"/>
    </location>
</feature>
<evidence type="ECO:0000313" key="3">
    <source>
        <dbReference type="EMBL" id="MVT41357.1"/>
    </source>
</evidence>
<evidence type="ECO:0000259" key="2">
    <source>
        <dbReference type="Pfam" id="PF09925"/>
    </source>
</evidence>
<feature type="transmembrane region" description="Helical" evidence="1">
    <location>
        <begin position="249"/>
        <end position="265"/>
    </location>
</feature>
<dbReference type="InterPro" id="IPR018677">
    <property type="entry name" value="DUF2157"/>
</dbReference>
<gene>
    <name evidence="3" type="ORF">GO495_12245</name>
</gene>
<proteinExistence type="predicted"/>
<keyword evidence="1" id="KW-1133">Transmembrane helix</keyword>
<reference evidence="3 4" key="1">
    <citation type="submission" date="2019-12" db="EMBL/GenBank/DDBJ databases">
        <title>The draft genomic sequence of strain Chitinophaga oryziterrae JCM 16595.</title>
        <authorList>
            <person name="Zhang X."/>
        </authorList>
    </citation>
    <scope>NUCLEOTIDE SEQUENCE [LARGE SCALE GENOMIC DNA]</scope>
    <source>
        <strain evidence="3 4">JCM 16595</strain>
    </source>
</reference>
<dbReference type="RefSeq" id="WP_157299986.1">
    <property type="nucleotide sequence ID" value="NZ_BAAAZB010000025.1"/>
</dbReference>
<feature type="transmembrane region" description="Helical" evidence="1">
    <location>
        <begin position="40"/>
        <end position="58"/>
    </location>
</feature>
<dbReference type="OrthoDB" id="650263at2"/>
<feature type="transmembrane region" description="Helical" evidence="1">
    <location>
        <begin position="64"/>
        <end position="85"/>
    </location>
</feature>
<dbReference type="Pfam" id="PF09925">
    <property type="entry name" value="DUF2157"/>
    <property type="match status" value="1"/>
</dbReference>
<accession>A0A6N8J7Z5</accession>
<feature type="transmembrane region" description="Helical" evidence="1">
    <location>
        <begin position="105"/>
        <end position="123"/>
    </location>
</feature>
<dbReference type="EMBL" id="WRXO01000003">
    <property type="protein sequence ID" value="MVT41357.1"/>
    <property type="molecule type" value="Genomic_DNA"/>
</dbReference>
<organism evidence="3 4">
    <name type="scientific">Chitinophaga oryziterrae</name>
    <dbReference type="NCBI Taxonomy" id="1031224"/>
    <lineage>
        <taxon>Bacteria</taxon>
        <taxon>Pseudomonadati</taxon>
        <taxon>Bacteroidota</taxon>
        <taxon>Chitinophagia</taxon>
        <taxon>Chitinophagales</taxon>
        <taxon>Chitinophagaceae</taxon>
        <taxon>Chitinophaga</taxon>
    </lineage>
</organism>
<keyword evidence="4" id="KW-1185">Reference proteome</keyword>
<feature type="transmembrane region" description="Helical" evidence="1">
    <location>
        <begin position="129"/>
        <end position="150"/>
    </location>
</feature>
<feature type="transmembrane region" description="Helical" evidence="1">
    <location>
        <begin position="155"/>
        <end position="174"/>
    </location>
</feature>
<sequence>MDIHLFEKLQNEGLISPDSTEKVRILSRNKLFSLHWELKTILYLGVLLLSGGLGILIYKNIDTIGHQAILAMIALVCAGCFFYCFKQKLPFSWNRVAAPNGFFDYVLLLGCLTFLSFITYLQVQYNVFGTRYGAATFFPMLVLLFSAYYFDHLGILSMAITNFAAWLGLTVTPMRLLSANDFSSQRIIYTGIFVGLLLVFVAYMGDRLDRKKHFAFTYSNFGVHVFMIACLAGLMGGGLGDSYEPDNSYMLWFLLLAGATTFFYTQALKKRSFYFLLIVALYGYIGVSYVVVRLLVAANSVEAFYAGLLYFIGSGIGAVIFLMNTSKKLKKA</sequence>
<feature type="transmembrane region" description="Helical" evidence="1">
    <location>
        <begin position="186"/>
        <end position="204"/>
    </location>
</feature>
<name>A0A6N8J7Z5_9BACT</name>
<dbReference type="AlphaFoldDB" id="A0A6N8J7Z5"/>
<feature type="transmembrane region" description="Helical" evidence="1">
    <location>
        <begin position="304"/>
        <end position="323"/>
    </location>
</feature>
<evidence type="ECO:0000256" key="1">
    <source>
        <dbReference type="SAM" id="Phobius"/>
    </source>
</evidence>
<dbReference type="Proteomes" id="UP000468388">
    <property type="component" value="Unassembled WGS sequence"/>
</dbReference>
<keyword evidence="1" id="KW-0472">Membrane</keyword>
<protein>
    <submittedName>
        <fullName evidence="3">DUF2157 domain-containing protein</fullName>
    </submittedName>
</protein>
<feature type="transmembrane region" description="Helical" evidence="1">
    <location>
        <begin position="216"/>
        <end position="237"/>
    </location>
</feature>
<evidence type="ECO:0000313" key="4">
    <source>
        <dbReference type="Proteomes" id="UP000468388"/>
    </source>
</evidence>